<comment type="caution">
    <text evidence="1">The sequence shown here is derived from an EMBL/GenBank/DDBJ whole genome shotgun (WGS) entry which is preliminary data.</text>
</comment>
<gene>
    <name evidence="1" type="ORF">IF129_02535</name>
</gene>
<dbReference type="EMBL" id="JACXYU010000001">
    <property type="protein sequence ID" value="MBD3930454.1"/>
    <property type="molecule type" value="Genomic_DNA"/>
</dbReference>
<dbReference type="AlphaFoldDB" id="A0A927EXG6"/>
<dbReference type="PANTHER" id="PTHR43481:SF4">
    <property type="entry name" value="GLYCEROL-1-PHOSPHATE PHOSPHOHYDROLASE 1-RELATED"/>
    <property type="match status" value="1"/>
</dbReference>
<dbReference type="SUPFAM" id="SSF56784">
    <property type="entry name" value="HAD-like"/>
    <property type="match status" value="1"/>
</dbReference>
<dbReference type="SFLD" id="SFLDS00003">
    <property type="entry name" value="Haloacid_Dehalogenase"/>
    <property type="match status" value="1"/>
</dbReference>
<dbReference type="Proteomes" id="UP000632289">
    <property type="component" value="Unassembled WGS sequence"/>
</dbReference>
<protein>
    <submittedName>
        <fullName evidence="1">HAD family phosphatase</fullName>
    </submittedName>
</protein>
<dbReference type="Pfam" id="PF00702">
    <property type="entry name" value="Hydrolase"/>
    <property type="match status" value="1"/>
</dbReference>
<dbReference type="Gene3D" id="1.10.150.240">
    <property type="entry name" value="Putative phosphatase, domain 2"/>
    <property type="match status" value="1"/>
</dbReference>
<dbReference type="NCBIfam" id="TIGR01509">
    <property type="entry name" value="HAD-SF-IA-v3"/>
    <property type="match status" value="1"/>
</dbReference>
<evidence type="ECO:0000313" key="2">
    <source>
        <dbReference type="Proteomes" id="UP000632289"/>
    </source>
</evidence>
<dbReference type="PANTHER" id="PTHR43481">
    <property type="entry name" value="FRUCTOSE-1-PHOSPHATE PHOSPHATASE"/>
    <property type="match status" value="1"/>
</dbReference>
<dbReference type="GO" id="GO:0050308">
    <property type="term" value="F:sugar-phosphatase activity"/>
    <property type="evidence" value="ECO:0007669"/>
    <property type="project" value="TreeGrafter"/>
</dbReference>
<dbReference type="Gene3D" id="3.40.50.1000">
    <property type="entry name" value="HAD superfamily/HAD-like"/>
    <property type="match status" value="1"/>
</dbReference>
<dbReference type="RefSeq" id="WP_191207731.1">
    <property type="nucleotide sequence ID" value="NZ_BAABKL010000039.1"/>
</dbReference>
<name>A0A927EXG6_9ACTN</name>
<accession>A0A927EXG6</accession>
<reference evidence="1" key="1">
    <citation type="submission" date="2020-09" db="EMBL/GenBank/DDBJ databases">
        <title>Secondary metabolite and genome analysis of marine Streptomyces chumphonensis KK1-2T.</title>
        <authorList>
            <person name="Phongsopitanun W."/>
            <person name="Kanchanasin P."/>
            <person name="Pittayakhajonwut P."/>
            <person name="Suwanborirux K."/>
            <person name="Tanasupawat S."/>
        </authorList>
    </citation>
    <scope>NUCLEOTIDE SEQUENCE</scope>
    <source>
        <strain evidence="1">KK1-2</strain>
    </source>
</reference>
<dbReference type="InterPro" id="IPR023198">
    <property type="entry name" value="PGP-like_dom2"/>
</dbReference>
<dbReference type="InterPro" id="IPR023214">
    <property type="entry name" value="HAD_sf"/>
</dbReference>
<dbReference type="InterPro" id="IPR051806">
    <property type="entry name" value="HAD-like_SPP"/>
</dbReference>
<evidence type="ECO:0000313" key="1">
    <source>
        <dbReference type="EMBL" id="MBD3930454.1"/>
    </source>
</evidence>
<keyword evidence="2" id="KW-1185">Reference proteome</keyword>
<dbReference type="InterPro" id="IPR006439">
    <property type="entry name" value="HAD-SF_hydro_IA"/>
</dbReference>
<organism evidence="1 2">
    <name type="scientific">Streptomyces chumphonensis</name>
    <dbReference type="NCBI Taxonomy" id="1214925"/>
    <lineage>
        <taxon>Bacteria</taxon>
        <taxon>Bacillati</taxon>
        <taxon>Actinomycetota</taxon>
        <taxon>Actinomycetes</taxon>
        <taxon>Kitasatosporales</taxon>
        <taxon>Streptomycetaceae</taxon>
        <taxon>Streptomyces</taxon>
    </lineage>
</organism>
<dbReference type="InterPro" id="IPR036412">
    <property type="entry name" value="HAD-like_sf"/>
</dbReference>
<sequence length="212" mass="22373">MLTDHAPAGLRVGLVPARRPAAAIFDFDGTLVDTGTLNTDAVRASFDDLALTVPEPWLRQAPLADLGALRARLRADLGLDLPCTDREFVARTRAHWLTGSVRARPVPPVAAAARHLAATVPIAVASANDGQVVRAGLAAVGLADVFNVVVAREHVAHLKPAPDAYLLAAARLHTDPHRCLAFENTCAGVAAAHAAGMPVIDVRQDTWTVRHP</sequence>
<proteinExistence type="predicted"/>
<dbReference type="SFLD" id="SFLDG01129">
    <property type="entry name" value="C1.5:_HAD__Beta-PGM__Phosphata"/>
    <property type="match status" value="1"/>
</dbReference>